<keyword evidence="2" id="KW-0539">Nucleus</keyword>
<evidence type="ECO:0000256" key="3">
    <source>
        <dbReference type="SAM" id="MobiDB-lite"/>
    </source>
</evidence>
<dbReference type="PANTHER" id="PTHR40621:SF7">
    <property type="entry name" value="BZIP DOMAIN-CONTAINING PROTEIN"/>
    <property type="match status" value="1"/>
</dbReference>
<accession>A0AAD5XAG4</accession>
<dbReference type="InterPro" id="IPR041698">
    <property type="entry name" value="Methyltransf_25"/>
</dbReference>
<protein>
    <recommendedName>
        <fullName evidence="4">Methyltransferase domain-containing protein</fullName>
    </recommendedName>
</protein>
<keyword evidence="6" id="KW-1185">Reference proteome</keyword>
<dbReference type="CDD" id="cd02440">
    <property type="entry name" value="AdoMet_MTases"/>
    <property type="match status" value="1"/>
</dbReference>
<comment type="caution">
    <text evidence="5">The sequence shown here is derived from an EMBL/GenBank/DDBJ whole genome shotgun (WGS) entry which is preliminary data.</text>
</comment>
<feature type="domain" description="Methyltransferase" evidence="4">
    <location>
        <begin position="505"/>
        <end position="598"/>
    </location>
</feature>
<dbReference type="Pfam" id="PF13649">
    <property type="entry name" value="Methyltransf_25"/>
    <property type="match status" value="1"/>
</dbReference>
<dbReference type="EMBL" id="JADGJH010001859">
    <property type="protein sequence ID" value="KAJ3108406.1"/>
    <property type="molecule type" value="Genomic_DNA"/>
</dbReference>
<dbReference type="Gene3D" id="3.40.50.150">
    <property type="entry name" value="Vaccinia Virus protein VP39"/>
    <property type="match status" value="1"/>
</dbReference>
<dbReference type="SUPFAM" id="SSF57959">
    <property type="entry name" value="Leucine zipper domain"/>
    <property type="match status" value="1"/>
</dbReference>
<dbReference type="GO" id="GO:0001228">
    <property type="term" value="F:DNA-binding transcription activator activity, RNA polymerase II-specific"/>
    <property type="evidence" value="ECO:0007669"/>
    <property type="project" value="TreeGrafter"/>
</dbReference>
<evidence type="ECO:0000259" key="4">
    <source>
        <dbReference type="Pfam" id="PF13649"/>
    </source>
</evidence>
<gene>
    <name evidence="5" type="ORF">HK100_003434</name>
</gene>
<dbReference type="AlphaFoldDB" id="A0AAD5XAG4"/>
<dbReference type="Gene3D" id="1.20.5.170">
    <property type="match status" value="1"/>
</dbReference>
<feature type="region of interest" description="Disordered" evidence="3">
    <location>
        <begin position="1"/>
        <end position="42"/>
    </location>
</feature>
<dbReference type="InterPro" id="IPR046347">
    <property type="entry name" value="bZIP_sf"/>
</dbReference>
<dbReference type="GO" id="GO:0090575">
    <property type="term" value="C:RNA polymerase II transcription regulator complex"/>
    <property type="evidence" value="ECO:0007669"/>
    <property type="project" value="TreeGrafter"/>
</dbReference>
<dbReference type="Proteomes" id="UP001211907">
    <property type="component" value="Unassembled WGS sequence"/>
</dbReference>
<organism evidence="5 6">
    <name type="scientific">Physocladia obscura</name>
    <dbReference type="NCBI Taxonomy" id="109957"/>
    <lineage>
        <taxon>Eukaryota</taxon>
        <taxon>Fungi</taxon>
        <taxon>Fungi incertae sedis</taxon>
        <taxon>Chytridiomycota</taxon>
        <taxon>Chytridiomycota incertae sedis</taxon>
        <taxon>Chytridiomycetes</taxon>
        <taxon>Chytridiales</taxon>
        <taxon>Chytriomycetaceae</taxon>
        <taxon>Physocladia</taxon>
    </lineage>
</organism>
<comment type="subcellular location">
    <subcellularLocation>
        <location evidence="1">Nucleus</location>
    </subcellularLocation>
</comment>
<dbReference type="GO" id="GO:0000976">
    <property type="term" value="F:transcription cis-regulatory region binding"/>
    <property type="evidence" value="ECO:0007669"/>
    <property type="project" value="InterPro"/>
</dbReference>
<proteinExistence type="predicted"/>
<name>A0AAD5XAG4_9FUNG</name>
<dbReference type="InterPro" id="IPR050936">
    <property type="entry name" value="AP-1-like"/>
</dbReference>
<evidence type="ECO:0000313" key="5">
    <source>
        <dbReference type="EMBL" id="KAJ3108406.1"/>
    </source>
</evidence>
<evidence type="ECO:0000313" key="6">
    <source>
        <dbReference type="Proteomes" id="UP001211907"/>
    </source>
</evidence>
<dbReference type="InterPro" id="IPR029063">
    <property type="entry name" value="SAM-dependent_MTases_sf"/>
</dbReference>
<feature type="region of interest" description="Disordered" evidence="3">
    <location>
        <begin position="377"/>
        <end position="422"/>
    </location>
</feature>
<dbReference type="CDD" id="cd14688">
    <property type="entry name" value="bZIP_YAP"/>
    <property type="match status" value="1"/>
</dbReference>
<evidence type="ECO:0000256" key="2">
    <source>
        <dbReference type="ARBA" id="ARBA00023242"/>
    </source>
</evidence>
<dbReference type="SUPFAM" id="SSF53335">
    <property type="entry name" value="S-adenosyl-L-methionine-dependent methyltransferases"/>
    <property type="match status" value="1"/>
</dbReference>
<sequence>MSDSSSSSSKQPGRRPKPPPENESKRASQMRKAQQAHNQRRREYIKSLEQKLAQYEAIDFDLQETENKTLKNVVETLVAKNFQLEQALRNSRQAYSQLIETFQIDIPDPIVATSWTNAPESLLLNTESDVAYESALQITANERVNSFSRCESTFLDQIMIFFPTLYELPEIPKHRHRNVTALCGPWQNVEILREQLQKIPSLVDFYRPDFVFDLIMALGDVIGFADIKLLTLHLTAFKDACKTIIERQQIVELVEDFHVLNALHFAHFYASDEPKFLAKFDILTPHTEFAPQMRSVRQSMIEIPSLEKEQNLVDDLCAQFSMQCGTDDEFSGDKIFYRVMELQRILRMKCHSREDLTKFMVFCEVAREANRKVVQKMGTQNSKMTRKLSSKMDSGGATKSTATTREAKNGWERSSSALSGHSSSIAGSSASIAALVQIKPETSFDERNIDRVYFPVENSGNFLPNDIEDQERLELQHYMLRHAFKGDVINAEIKKLLKTSSVKALDVGCGRGWWLDSVMKLYPAPKYFGVDIAESELSAAAGHLPGSITLDSANVLKGLPYAESTFDFVHQRLLIMSLTKDEFPVAIKELIRVTKSGGWIELLEFLVVHTIAEKYKRDVFTGTNLEYYLRIALQNDASTRATNIQKKVVSLPLGWGGSMGELHSMDGKKYLLDHEDTIRQAMGVEKDEYNMLVEKRNEEFKDFKAFMSLISTYY</sequence>
<dbReference type="PANTHER" id="PTHR40621">
    <property type="entry name" value="TRANSCRIPTION FACTOR KAPC-RELATED"/>
    <property type="match status" value="1"/>
</dbReference>
<evidence type="ECO:0000256" key="1">
    <source>
        <dbReference type="ARBA" id="ARBA00004123"/>
    </source>
</evidence>
<reference evidence="5" key="1">
    <citation type="submission" date="2020-05" db="EMBL/GenBank/DDBJ databases">
        <title>Phylogenomic resolution of chytrid fungi.</title>
        <authorList>
            <person name="Stajich J.E."/>
            <person name="Amses K."/>
            <person name="Simmons R."/>
            <person name="Seto K."/>
            <person name="Myers J."/>
            <person name="Bonds A."/>
            <person name="Quandt C.A."/>
            <person name="Barry K."/>
            <person name="Liu P."/>
            <person name="Grigoriev I."/>
            <person name="Longcore J.E."/>
            <person name="James T.Y."/>
        </authorList>
    </citation>
    <scope>NUCLEOTIDE SEQUENCE</scope>
    <source>
        <strain evidence="5">JEL0513</strain>
    </source>
</reference>